<evidence type="ECO:0000313" key="1">
    <source>
        <dbReference type="EMBL" id="CAG8689942.1"/>
    </source>
</evidence>
<evidence type="ECO:0000313" key="2">
    <source>
        <dbReference type="Proteomes" id="UP000789702"/>
    </source>
</evidence>
<comment type="caution">
    <text evidence="1">The sequence shown here is derived from an EMBL/GenBank/DDBJ whole genome shotgun (WGS) entry which is preliminary data.</text>
</comment>
<reference evidence="1" key="1">
    <citation type="submission" date="2021-06" db="EMBL/GenBank/DDBJ databases">
        <authorList>
            <person name="Kallberg Y."/>
            <person name="Tangrot J."/>
            <person name="Rosling A."/>
        </authorList>
    </citation>
    <scope>NUCLEOTIDE SEQUENCE</scope>
    <source>
        <strain evidence="1">IL203A</strain>
    </source>
</reference>
<feature type="non-terminal residue" evidence="1">
    <location>
        <position position="1"/>
    </location>
</feature>
<dbReference type="EMBL" id="CAJVPU010023815">
    <property type="protein sequence ID" value="CAG8689942.1"/>
    <property type="molecule type" value="Genomic_DNA"/>
</dbReference>
<keyword evidence="2" id="KW-1185">Reference proteome</keyword>
<organism evidence="1 2">
    <name type="scientific">Dentiscutata heterogama</name>
    <dbReference type="NCBI Taxonomy" id="1316150"/>
    <lineage>
        <taxon>Eukaryota</taxon>
        <taxon>Fungi</taxon>
        <taxon>Fungi incertae sedis</taxon>
        <taxon>Mucoromycota</taxon>
        <taxon>Glomeromycotina</taxon>
        <taxon>Glomeromycetes</taxon>
        <taxon>Diversisporales</taxon>
        <taxon>Gigasporaceae</taxon>
        <taxon>Dentiscutata</taxon>
    </lineage>
</organism>
<sequence length="74" mass="8287">LSTNEITTTGILNASAQLFGILLISLMDTLENLNKKFTMELSNWVLFVMVIGGFGLLFLISPTENESYDRNEEN</sequence>
<accession>A0ACA9P436</accession>
<proteinExistence type="predicted"/>
<protein>
    <submittedName>
        <fullName evidence="1">4870_t:CDS:1</fullName>
    </submittedName>
</protein>
<gene>
    <name evidence="1" type="ORF">DHETER_LOCUS11198</name>
</gene>
<dbReference type="Proteomes" id="UP000789702">
    <property type="component" value="Unassembled WGS sequence"/>
</dbReference>
<name>A0ACA9P436_9GLOM</name>